<sequence length="169" mass="18996">MARLNISIPDALYERLDRLRDRVNASKVCAAALEKELTMIESPTVAMDSTEAKAALLVGRLRGHREEWYQRGREAGEGWALEVASLEELKEVERGWSGIEDFDLITSGAERLGSFADKLPYTFTERDDAIWNEPLAMDAAIRGAYLLGWHKAVTELWAAARPQLMESDD</sequence>
<reference evidence="2" key="1">
    <citation type="journal article" date="2019" name="Int. J. Syst. Evol. Microbiol.">
        <title>The Global Catalogue of Microorganisms (GCM) 10K type strain sequencing project: providing services to taxonomists for standard genome sequencing and annotation.</title>
        <authorList>
            <consortium name="The Broad Institute Genomics Platform"/>
            <consortium name="The Broad Institute Genome Sequencing Center for Infectious Disease"/>
            <person name="Wu L."/>
            <person name="Ma J."/>
        </authorList>
    </citation>
    <scope>NUCLEOTIDE SEQUENCE [LARGE SCALE GENOMIC DNA]</scope>
    <source>
        <strain evidence="2">CGMCC 4.7241</strain>
    </source>
</reference>
<accession>A0ABV7YJP3</accession>
<name>A0ABV7YJP3_9ACTN</name>
<comment type="caution">
    <text evidence="1">The sequence shown here is derived from an EMBL/GenBank/DDBJ whole genome shotgun (WGS) entry which is preliminary data.</text>
</comment>
<protein>
    <recommendedName>
        <fullName evidence="3">Arc-like DNA binding domain-containing protein</fullName>
    </recommendedName>
</protein>
<evidence type="ECO:0000313" key="2">
    <source>
        <dbReference type="Proteomes" id="UP001595699"/>
    </source>
</evidence>
<dbReference type="EMBL" id="JBHRZH010000041">
    <property type="protein sequence ID" value="MFC3765536.1"/>
    <property type="molecule type" value="Genomic_DNA"/>
</dbReference>
<dbReference type="Proteomes" id="UP001595699">
    <property type="component" value="Unassembled WGS sequence"/>
</dbReference>
<gene>
    <name evidence="1" type="ORF">ACFOUW_32210</name>
</gene>
<dbReference type="RefSeq" id="WP_205116655.1">
    <property type="nucleotide sequence ID" value="NZ_JAFBCM010000001.1"/>
</dbReference>
<evidence type="ECO:0000313" key="1">
    <source>
        <dbReference type="EMBL" id="MFC3765536.1"/>
    </source>
</evidence>
<proteinExistence type="predicted"/>
<keyword evidence="2" id="KW-1185">Reference proteome</keyword>
<evidence type="ECO:0008006" key="3">
    <source>
        <dbReference type="Google" id="ProtNLM"/>
    </source>
</evidence>
<organism evidence="1 2">
    <name type="scientific">Tenggerimyces flavus</name>
    <dbReference type="NCBI Taxonomy" id="1708749"/>
    <lineage>
        <taxon>Bacteria</taxon>
        <taxon>Bacillati</taxon>
        <taxon>Actinomycetota</taxon>
        <taxon>Actinomycetes</taxon>
        <taxon>Propionibacteriales</taxon>
        <taxon>Nocardioidaceae</taxon>
        <taxon>Tenggerimyces</taxon>
    </lineage>
</organism>